<dbReference type="eggNOG" id="KOG0319">
    <property type="taxonomic scope" value="Eukaryota"/>
</dbReference>
<name>U9V8J6_RHIID</name>
<evidence type="ECO:0000259" key="4">
    <source>
        <dbReference type="PROSITE" id="PS50011"/>
    </source>
</evidence>
<dbReference type="VEuPathDB" id="FungiDB:RhiirFUN_000272"/>
<gene>
    <name evidence="5" type="ORF">GLOINDRAFT_14604</name>
</gene>
<dbReference type="eggNOG" id="KOG4721">
    <property type="taxonomic scope" value="Eukaryota"/>
</dbReference>
<evidence type="ECO:0000256" key="3">
    <source>
        <dbReference type="PROSITE-ProRule" id="PRU00221"/>
    </source>
</evidence>
<dbReference type="SUPFAM" id="SSF81901">
    <property type="entry name" value="HCP-like"/>
    <property type="match status" value="1"/>
</dbReference>
<dbReference type="SUPFAM" id="SSF50978">
    <property type="entry name" value="WD40 repeat-like"/>
    <property type="match status" value="2"/>
</dbReference>
<keyword evidence="1 3" id="KW-0853">WD repeat</keyword>
<feature type="repeat" description="WD" evidence="3">
    <location>
        <begin position="796"/>
        <end position="830"/>
    </location>
</feature>
<reference evidence="5" key="1">
    <citation type="submission" date="2013-07" db="EMBL/GenBank/DDBJ databases">
        <title>The genome of an arbuscular mycorrhizal fungus provides insights into the evolution of the oldest plant symbiosis.</title>
        <authorList>
            <consortium name="DOE Joint Genome Institute"/>
            <person name="Tisserant E."/>
            <person name="Malbreil M."/>
            <person name="Kuo A."/>
            <person name="Kohler A."/>
            <person name="Symeonidi A."/>
            <person name="Balestrini R."/>
            <person name="Charron P."/>
            <person name="Duensing N."/>
            <person name="Frei-dit-Frey N."/>
            <person name="Gianinazzi-Pearson V."/>
            <person name="Gilbert B."/>
            <person name="Handa Y."/>
            <person name="Hijri M."/>
            <person name="Kaul R."/>
            <person name="Kawaguchi M."/>
            <person name="Krajinski F."/>
            <person name="Lammers P."/>
            <person name="Lapierre D."/>
            <person name="Masclaux F.G."/>
            <person name="Murat C."/>
            <person name="Morin E."/>
            <person name="Ndikumana S."/>
            <person name="Pagni M."/>
            <person name="Petitpierre D."/>
            <person name="Requena N."/>
            <person name="Rosikiewicz P."/>
            <person name="Riley R."/>
            <person name="Saito K."/>
            <person name="San Clemente H."/>
            <person name="Shapiro H."/>
            <person name="van Tuinen D."/>
            <person name="Becard G."/>
            <person name="Bonfante P."/>
            <person name="Paszkowski U."/>
            <person name="Shachar-Hill Y."/>
            <person name="Young J.P."/>
            <person name="Sanders I.R."/>
            <person name="Henrissat B."/>
            <person name="Rensing S.A."/>
            <person name="Grigoriev I.V."/>
            <person name="Corradi N."/>
            <person name="Roux C."/>
            <person name="Martin F."/>
        </authorList>
    </citation>
    <scope>NUCLEOTIDE SEQUENCE</scope>
    <source>
        <strain evidence="5">DAOM 197198</strain>
    </source>
</reference>
<feature type="domain" description="Protein kinase" evidence="4">
    <location>
        <begin position="73"/>
        <end position="356"/>
    </location>
</feature>
<dbReference type="SMART" id="SM00671">
    <property type="entry name" value="SEL1"/>
    <property type="match status" value="2"/>
</dbReference>
<protein>
    <recommendedName>
        <fullName evidence="4">Protein kinase domain-containing protein</fullName>
    </recommendedName>
</protein>
<dbReference type="InterPro" id="IPR001245">
    <property type="entry name" value="Ser-Thr/Tyr_kinase_cat_dom"/>
</dbReference>
<dbReference type="SMART" id="SM00320">
    <property type="entry name" value="WD40"/>
    <property type="match status" value="8"/>
</dbReference>
<dbReference type="SUPFAM" id="SSF141571">
    <property type="entry name" value="Pentapeptide repeat-like"/>
    <property type="match status" value="1"/>
</dbReference>
<proteinExistence type="predicted"/>
<evidence type="ECO:0000313" key="5">
    <source>
        <dbReference type="EMBL" id="ESA24246.1"/>
    </source>
</evidence>
<feature type="repeat" description="WD" evidence="3">
    <location>
        <begin position="1216"/>
        <end position="1257"/>
    </location>
</feature>
<keyword evidence="2" id="KW-0677">Repeat</keyword>
<evidence type="ECO:0000256" key="2">
    <source>
        <dbReference type="ARBA" id="ARBA00022737"/>
    </source>
</evidence>
<dbReference type="Gene3D" id="1.25.40.10">
    <property type="entry name" value="Tetratricopeptide repeat domain"/>
    <property type="match status" value="1"/>
</dbReference>
<dbReference type="SUPFAM" id="SSF56112">
    <property type="entry name" value="Protein kinase-like (PK-like)"/>
    <property type="match status" value="2"/>
</dbReference>
<organism evidence="5">
    <name type="scientific">Rhizophagus irregularis (strain DAOM 181602 / DAOM 197198 / MUCL 43194)</name>
    <name type="common">Arbuscular mycorrhizal fungus</name>
    <name type="synonym">Glomus intraradices</name>
    <dbReference type="NCBI Taxonomy" id="747089"/>
    <lineage>
        <taxon>Eukaryota</taxon>
        <taxon>Fungi</taxon>
        <taxon>Fungi incertae sedis</taxon>
        <taxon>Mucoromycota</taxon>
        <taxon>Glomeromycotina</taxon>
        <taxon>Glomeromycetes</taxon>
        <taxon>Glomerales</taxon>
        <taxon>Glomeraceae</taxon>
        <taxon>Rhizophagus</taxon>
    </lineage>
</organism>
<dbReference type="InterPro" id="IPR006597">
    <property type="entry name" value="Sel1-like"/>
</dbReference>
<dbReference type="Pfam" id="PF08238">
    <property type="entry name" value="Sel1"/>
    <property type="match status" value="2"/>
</dbReference>
<dbReference type="PANTHER" id="PTHR44019:SF8">
    <property type="entry name" value="POC1 CENTRIOLAR PROTEIN HOMOLOG"/>
    <property type="match status" value="1"/>
</dbReference>
<dbReference type="InterPro" id="IPR001680">
    <property type="entry name" value="WD40_rpt"/>
</dbReference>
<dbReference type="InterPro" id="IPR011659">
    <property type="entry name" value="WD40"/>
</dbReference>
<dbReference type="PROSITE" id="PS50082">
    <property type="entry name" value="WD_REPEATS_2"/>
    <property type="match status" value="8"/>
</dbReference>
<dbReference type="Gene3D" id="2.130.10.10">
    <property type="entry name" value="YVTN repeat-like/Quinoprotein amine dehydrogenase"/>
    <property type="match status" value="4"/>
</dbReference>
<dbReference type="GO" id="GO:0004672">
    <property type="term" value="F:protein kinase activity"/>
    <property type="evidence" value="ECO:0007669"/>
    <property type="project" value="InterPro"/>
</dbReference>
<dbReference type="Pfam" id="PF07714">
    <property type="entry name" value="PK_Tyr_Ser-Thr"/>
    <property type="match status" value="2"/>
</dbReference>
<dbReference type="InterPro" id="IPR001646">
    <property type="entry name" value="5peptide_repeat"/>
</dbReference>
<feature type="repeat" description="WD" evidence="3">
    <location>
        <begin position="922"/>
        <end position="954"/>
    </location>
</feature>
<dbReference type="HOGENOM" id="CLU_257247_0_0_1"/>
<dbReference type="PANTHER" id="PTHR44019">
    <property type="entry name" value="WD REPEAT-CONTAINING PROTEIN 55"/>
    <property type="match status" value="1"/>
</dbReference>
<dbReference type="Pfam" id="PF00400">
    <property type="entry name" value="WD40"/>
    <property type="match status" value="8"/>
</dbReference>
<dbReference type="Pfam" id="PF07676">
    <property type="entry name" value="PD40"/>
    <property type="match status" value="1"/>
</dbReference>
<dbReference type="InterPro" id="IPR015943">
    <property type="entry name" value="WD40/YVTN_repeat-like_dom_sf"/>
</dbReference>
<evidence type="ECO:0000256" key="1">
    <source>
        <dbReference type="ARBA" id="ARBA00022574"/>
    </source>
</evidence>
<feature type="repeat" description="WD" evidence="3">
    <location>
        <begin position="1180"/>
        <end position="1214"/>
    </location>
</feature>
<feature type="repeat" description="WD" evidence="3">
    <location>
        <begin position="838"/>
        <end position="879"/>
    </location>
</feature>
<dbReference type="PRINTS" id="PR00320">
    <property type="entry name" value="GPROTEINBRPT"/>
</dbReference>
<dbReference type="PROSITE" id="PS50011">
    <property type="entry name" value="PROTEIN_KINASE_DOM"/>
    <property type="match status" value="1"/>
</dbReference>
<feature type="repeat" description="WD" evidence="3">
    <location>
        <begin position="966"/>
        <end position="1005"/>
    </location>
</feature>
<dbReference type="InterPro" id="IPR011009">
    <property type="entry name" value="Kinase-like_dom_sf"/>
</dbReference>
<dbReference type="CDD" id="cd00200">
    <property type="entry name" value="WD40"/>
    <property type="match status" value="2"/>
</dbReference>
<dbReference type="EMBL" id="KI274096">
    <property type="protein sequence ID" value="ESA24246.1"/>
    <property type="molecule type" value="Genomic_DNA"/>
</dbReference>
<feature type="repeat" description="WD" evidence="3">
    <location>
        <begin position="880"/>
        <end position="921"/>
    </location>
</feature>
<sequence>MPPYYDNNDDGILALRICEGLRPKFNFKVPQLILHLIKSCLDANPLNRPNALILAKIIFKWIHELSAYVSSIENQTESIKTEIVKQVEEAEKINDSLSTDDKLPSTDKNFEATISKLLSFNNLPKPKNSDDYYSNYDNISSIEYSVIGAGAFGKLKHQREVDFHENIIRFYGITTDQDKNYILVMEYADGGTLRNFLKEYFSNLNWDDKFNLALQLAYAVVCLHDEGIVHRDLHSGNVLVHQNNVIKLADFGLSKRIEEASTINSKIFGMIPYIDPKSVGILLWEISSGMIPFHNEPYDISLIMGISQGFRETPVPDTPIAYTKLYTDCWNGEPDNRPTMNKVVDQLKLLLSHETIGNDQTDNLEDIVHDNTTEQQSFNSDNIINSSTSSTGFSNLATSELVKCLKTPLSNIINGTFKYIFMKLNEGKELKENILDGIGTEINKGNAIELYEKAANLGNTQMYKMGEGVNLDYEKPFKLFEESYKGEYLNGIFMLGYCYSNGIGTSVDRHKAFELYEKAANLGHNVALRNLALMFKEGKLLIKIMAKLPNYLRNYIRCTCFAIIISIPFYIILYWSSAIYEDINESEEIQQEFLKADAIINKLKPLGEQSVIQFLAECIQEESFKNQLHEFIKRSKTDESFQNVAANAITLLVKAGVQFKGADLNGIRIPGADLSYGMFDHAQFQGADLRNVHLQGAWLQKVNFNHANMTGVEFGENPFLVLKNLDTGYHKADHDEIWRSYGELDRYVYVNDLSWKASVSISSDGSLIALERWNNTIGLWINRNKESFTYEKFADFEEHTDKILSVSISPNGKYVVSGSRDRTVRLWSVRGKRLFHGFKEHKGDVNSVSFSSNSNLIVSGSMDNMVYLWSVNEKKLVHVFKGHNGGVSSVSFSPNNEFIVSESKNGMICLWSIKERKLLHTFKAYKDEISSTLFSPNGELIISGSWDCTVNLWSWSVEEIKLLHVFCGHTDRVTSVSSNSNYVASGGIDGKIRLWSIKNKEKFTHSLGRVLINDELFSPNEEWIVDSFGILRGLHSSDYWPAFSPDGKFIALGRDNLIHLSTKENQNPFFTFEAEELLEWKFNCISISPNSEFIAAGPWIEGGSLGNYYGIKLFSVKERELVHTFRGHEWQVNCVSFSPDGELLASGSWDNTVRLWSLKERKLLATFNHQISFGHERPCIECVAFSPDNEFIITGGWNYTVTLWSIKDSNKPQKIFDEHKNIICDVKFSPDGKLIVSASRDCTVRIWSASSDSKSLAVIRGFIGCVSHIAWNKTSEGLFLHTINSSENVGNGNKFYRYWQIEQDGQDGQDGHKLQVKLRWVPYQSALTTYNARIQNVNGLSPMNEKLLTQYGAKRKE</sequence>
<dbReference type="InterPro" id="IPR036322">
    <property type="entry name" value="WD40_repeat_dom_sf"/>
</dbReference>
<feature type="repeat" description="WD" evidence="3">
    <location>
        <begin position="1125"/>
        <end position="1166"/>
    </location>
</feature>
<dbReference type="Gene3D" id="1.10.510.10">
    <property type="entry name" value="Transferase(Phosphotransferase) domain 1"/>
    <property type="match status" value="2"/>
</dbReference>
<dbReference type="Gene3D" id="2.160.20.80">
    <property type="entry name" value="E3 ubiquitin-protein ligase SopA"/>
    <property type="match status" value="1"/>
</dbReference>
<dbReference type="Pfam" id="PF00805">
    <property type="entry name" value="Pentapeptide"/>
    <property type="match status" value="1"/>
</dbReference>
<dbReference type="InterPro" id="IPR000719">
    <property type="entry name" value="Prot_kinase_dom"/>
</dbReference>
<dbReference type="InterPro" id="IPR020472">
    <property type="entry name" value="WD40_PAC1"/>
</dbReference>
<accession>U9V8J6</accession>
<dbReference type="InterPro" id="IPR050505">
    <property type="entry name" value="WDR55/POC1"/>
</dbReference>
<dbReference type="GO" id="GO:0005524">
    <property type="term" value="F:ATP binding"/>
    <property type="evidence" value="ECO:0007669"/>
    <property type="project" value="InterPro"/>
</dbReference>
<dbReference type="InterPro" id="IPR011990">
    <property type="entry name" value="TPR-like_helical_dom_sf"/>
</dbReference>
<dbReference type="PROSITE" id="PS50294">
    <property type="entry name" value="WD_REPEATS_REGION"/>
    <property type="match status" value="7"/>
</dbReference>